<proteinExistence type="predicted"/>
<sequence>PLDLETRQWFKFTDFAPTPVIEYKPVVGKKVLVGATASTIYVLDDPQTAYTASSNDAPAGKFKQVLLDLGDPSQFKVWKQFLVHTNAVPTVNYWIDPFDPDSPGSATALTMVAKTNLAELLEGSFQVDGDAYGKRMLIEVTLPAIAAPKKVLGMEVYAEATTRRTS</sequence>
<dbReference type="EMBL" id="LAZR01021565">
    <property type="protein sequence ID" value="KKL84903.1"/>
    <property type="molecule type" value="Genomic_DNA"/>
</dbReference>
<reference evidence="1" key="1">
    <citation type="journal article" date="2015" name="Nature">
        <title>Complex archaea that bridge the gap between prokaryotes and eukaryotes.</title>
        <authorList>
            <person name="Spang A."/>
            <person name="Saw J.H."/>
            <person name="Jorgensen S.L."/>
            <person name="Zaremba-Niedzwiedzka K."/>
            <person name="Martijn J."/>
            <person name="Lind A.E."/>
            <person name="van Eijk R."/>
            <person name="Schleper C."/>
            <person name="Guy L."/>
            <person name="Ettema T.J."/>
        </authorList>
    </citation>
    <scope>NUCLEOTIDE SEQUENCE</scope>
</reference>
<organism evidence="1">
    <name type="scientific">marine sediment metagenome</name>
    <dbReference type="NCBI Taxonomy" id="412755"/>
    <lineage>
        <taxon>unclassified sequences</taxon>
        <taxon>metagenomes</taxon>
        <taxon>ecological metagenomes</taxon>
    </lineage>
</organism>
<protein>
    <submittedName>
        <fullName evidence="1">Uncharacterized protein</fullName>
    </submittedName>
</protein>
<accession>A0A0F9FF35</accession>
<gene>
    <name evidence="1" type="ORF">LCGC14_1960110</name>
</gene>
<evidence type="ECO:0000313" key="1">
    <source>
        <dbReference type="EMBL" id="KKL84903.1"/>
    </source>
</evidence>
<comment type="caution">
    <text evidence="1">The sequence shown here is derived from an EMBL/GenBank/DDBJ whole genome shotgun (WGS) entry which is preliminary data.</text>
</comment>
<feature type="non-terminal residue" evidence="1">
    <location>
        <position position="1"/>
    </location>
</feature>
<dbReference type="AlphaFoldDB" id="A0A0F9FF35"/>
<name>A0A0F9FF35_9ZZZZ</name>